<sequence>MEKYLVATYDKLSHRILVPKGWPVRGFKKLLLSFAEKVIYNDDPDQIVILRINNVPTMLVQREYESETYYVFETIFDYGPKDAHIIDVVFTDLAMIKNPVGAGVITSKSSAGTIDENSNNEIQVDDYVVCKEQSYNKTTHYVVPVTQVIQWMRREADIIHTVDSHVSADLSRYLLFTFYDEPVWNRFCVA</sequence>
<protein>
    <submittedName>
        <fullName evidence="1">Uncharacterized protein</fullName>
    </submittedName>
</protein>
<name>A0A1D5APJ8_9VIRU</name>
<evidence type="ECO:0000313" key="1">
    <source>
        <dbReference type="EMBL" id="AOH69145.1"/>
    </source>
</evidence>
<reference evidence="1" key="1">
    <citation type="journal article" date="2016" name="PLoS ONE">
        <title>Analysis of Genetic Variation across the Encapsidated Genome of Microplitis demolitor Bracovirus in Parasitoid Wasps.</title>
        <authorList>
            <person name="Burke G.R."/>
        </authorList>
    </citation>
    <scope>NUCLEOTIDE SEQUENCE</scope>
    <source>
        <strain evidence="1">UGA</strain>
    </source>
</reference>
<accession>A0A1D5APJ8</accession>
<dbReference type="EMBL" id="KX223739">
    <property type="protein sequence ID" value="AOH69145.1"/>
    <property type="molecule type" value="Genomic_DNA"/>
</dbReference>
<organism evidence="1">
    <name type="scientific">Microplitis mediator bracovirus</name>
    <dbReference type="NCBI Taxonomy" id="1836595"/>
    <lineage>
        <taxon>Viruses</taxon>
        <taxon>Viruses incertae sedis</taxon>
        <taxon>Polydnaviriformidae</taxon>
        <taxon>Bracoviriform</taxon>
    </lineage>
</organism>
<proteinExistence type="predicted"/>
<gene>
    <name evidence="1" type="ORF">A6F54_76</name>
</gene>